<evidence type="ECO:0000256" key="1">
    <source>
        <dbReference type="ARBA" id="ARBA00008814"/>
    </source>
</evidence>
<keyword evidence="5" id="KW-1185">Reference proteome</keyword>
<feature type="signal peptide" evidence="2">
    <location>
        <begin position="1"/>
        <end position="24"/>
    </location>
</feature>
<dbReference type="PROSITE" id="PS50983">
    <property type="entry name" value="FE_B12_PBP"/>
    <property type="match status" value="1"/>
</dbReference>
<accession>A0A371PAM0</accession>
<comment type="similarity">
    <text evidence="1">Belongs to the bacterial solute-binding protein 8 family.</text>
</comment>
<dbReference type="RefSeq" id="WP_119703086.1">
    <property type="nucleotide sequence ID" value="NZ_JBHSOI010000001.1"/>
</dbReference>
<evidence type="ECO:0000256" key="2">
    <source>
        <dbReference type="SAM" id="SignalP"/>
    </source>
</evidence>
<keyword evidence="2" id="KW-0732">Signal</keyword>
<dbReference type="PANTHER" id="PTHR30535:SF7">
    <property type="entry name" value="IRON(III) DICITRATE-BINDING PROTEIN"/>
    <property type="match status" value="1"/>
</dbReference>
<dbReference type="InterPro" id="IPR002491">
    <property type="entry name" value="ABC_transptr_periplasmic_BD"/>
</dbReference>
<sequence>MPRRTPARSTGLLAGIALTTTLLAACGSSSSDQASGRTVAGTEGKTSYPLTIKDNCGVDVTIDQAPERAVSVNQGSTEILLSLGLQDRMVGTATWTDEIRPDLAEANAEVPRLSDNTVSYERVLKEEPDLVTASFGYSLNGEDPDRRAQYAKLGVPTYLAPSHCDGRTDESGDGPRDHPLEMETVYREITQLAEIFDVPSRGAELVAELKQRMKDAAASAPDDDVTIAYWFANTELPYMAGANGSPGVMSRTLGITNVFDDTDVEWPQISWESVLDRDPDVIALGDLRRDQETGDRLADKIAFLESNPVTKQLTAVREKRYVVLNGADMNPSIRTVDGTEKIAKTLADLGLAH</sequence>
<dbReference type="PANTHER" id="PTHR30535">
    <property type="entry name" value="VITAMIN B12-BINDING PROTEIN"/>
    <property type="match status" value="1"/>
</dbReference>
<gene>
    <name evidence="4" type="ORF">DX116_05100</name>
</gene>
<dbReference type="Pfam" id="PF01497">
    <property type="entry name" value="Peripla_BP_2"/>
    <property type="match status" value="1"/>
</dbReference>
<reference evidence="4 5" key="1">
    <citation type="submission" date="2018-08" db="EMBL/GenBank/DDBJ databases">
        <title>Aeromicrobium sp. M2KJ-4, whole genome shotgun sequence.</title>
        <authorList>
            <person name="Tuo L."/>
        </authorList>
    </citation>
    <scope>NUCLEOTIDE SEQUENCE [LARGE SCALE GENOMIC DNA]</scope>
    <source>
        <strain evidence="4 5">M2KJ-4</strain>
    </source>
</reference>
<feature type="chain" id="PRO_5038611293" evidence="2">
    <location>
        <begin position="25"/>
        <end position="353"/>
    </location>
</feature>
<evidence type="ECO:0000313" key="5">
    <source>
        <dbReference type="Proteomes" id="UP000265581"/>
    </source>
</evidence>
<dbReference type="PROSITE" id="PS51257">
    <property type="entry name" value="PROKAR_LIPOPROTEIN"/>
    <property type="match status" value="1"/>
</dbReference>
<proteinExistence type="inferred from homology"/>
<dbReference type="InterPro" id="IPR050902">
    <property type="entry name" value="ABC_Transporter_SBP"/>
</dbReference>
<protein>
    <submittedName>
        <fullName evidence="4">ABC transporter substrate-binding protein</fullName>
    </submittedName>
</protein>
<dbReference type="Gene3D" id="3.40.50.1980">
    <property type="entry name" value="Nitrogenase molybdenum iron protein domain"/>
    <property type="match status" value="2"/>
</dbReference>
<dbReference type="EMBL" id="QUBR01000001">
    <property type="protein sequence ID" value="REK72972.1"/>
    <property type="molecule type" value="Genomic_DNA"/>
</dbReference>
<organism evidence="4 5">
    <name type="scientific">Aeromicrobium endophyticum</name>
    <dbReference type="NCBI Taxonomy" id="2292704"/>
    <lineage>
        <taxon>Bacteria</taxon>
        <taxon>Bacillati</taxon>
        <taxon>Actinomycetota</taxon>
        <taxon>Actinomycetes</taxon>
        <taxon>Propionibacteriales</taxon>
        <taxon>Nocardioidaceae</taxon>
        <taxon>Aeromicrobium</taxon>
    </lineage>
</organism>
<dbReference type="AlphaFoldDB" id="A0A371PAM0"/>
<dbReference type="Proteomes" id="UP000265581">
    <property type="component" value="Unassembled WGS sequence"/>
</dbReference>
<evidence type="ECO:0000259" key="3">
    <source>
        <dbReference type="PROSITE" id="PS50983"/>
    </source>
</evidence>
<comment type="caution">
    <text evidence="4">The sequence shown here is derived from an EMBL/GenBank/DDBJ whole genome shotgun (WGS) entry which is preliminary data.</text>
</comment>
<evidence type="ECO:0000313" key="4">
    <source>
        <dbReference type="EMBL" id="REK72972.1"/>
    </source>
</evidence>
<name>A0A371PAM0_9ACTN</name>
<dbReference type="OrthoDB" id="9797850at2"/>
<dbReference type="SUPFAM" id="SSF53807">
    <property type="entry name" value="Helical backbone' metal receptor"/>
    <property type="match status" value="1"/>
</dbReference>
<feature type="domain" description="Fe/B12 periplasmic-binding" evidence="3">
    <location>
        <begin position="68"/>
        <end position="353"/>
    </location>
</feature>